<keyword evidence="1" id="KW-0456">Lyase</keyword>
<dbReference type="OrthoDB" id="9783671at2"/>
<sequence>MREVDISGRCLKDLKLFSRFSHVYVEEDAIKHPVAMDILNKLPNARLIKIKNYKDVFNRASQDFEAQKRSQKLILAKKRADFIYKGSRLCEDFGNKNFYYASNILNCIYDCDYCYLQGMYTSANIVVFVNIEDFFDEVSALTKDQSAYLSISYDSDLLALERLTGLARRWIEYAKSNSNLLMEIKTKSGCYSAISDMDIPKNVILAWTLSPDEVISRYEKLTPALDIRLNNVQKAVSKGLKVRLSFEPIMMIEGFETVYANFFKKIFESIPLENIRDINAGVFRMSETQAKRFNKKRKYDVFCYPTVKIDGVVTYKNHEYMKNFVYNELLKYMSGEKVFVN</sequence>
<dbReference type="AlphaFoldDB" id="A0A1M4W8L4"/>
<dbReference type="GO" id="GO:0051539">
    <property type="term" value="F:4 iron, 4 sulfur cluster binding"/>
    <property type="evidence" value="ECO:0007669"/>
    <property type="project" value="TreeGrafter"/>
</dbReference>
<dbReference type="EMBL" id="FQVH01000005">
    <property type="protein sequence ID" value="SHE77539.1"/>
    <property type="molecule type" value="Genomic_DNA"/>
</dbReference>
<dbReference type="Pfam" id="PF20903">
    <property type="entry name" value="SPL"/>
    <property type="match status" value="1"/>
</dbReference>
<proteinExistence type="predicted"/>
<dbReference type="PANTHER" id="PTHR37822:SF2">
    <property type="entry name" value="SPORE PHOTOPRODUCT LYASE"/>
    <property type="match status" value="1"/>
</dbReference>
<dbReference type="Proteomes" id="UP000184088">
    <property type="component" value="Unassembled WGS sequence"/>
</dbReference>
<dbReference type="RefSeq" id="WP_073341922.1">
    <property type="nucleotide sequence ID" value="NZ_FQVH01000005.1"/>
</dbReference>
<dbReference type="STRING" id="1121256.SAMN02746089_00791"/>
<gene>
    <name evidence="1" type="ORF">SAMN02746089_00791</name>
</gene>
<dbReference type="GO" id="GO:0042601">
    <property type="term" value="C:endospore-forming forespore"/>
    <property type="evidence" value="ECO:0007669"/>
    <property type="project" value="TreeGrafter"/>
</dbReference>
<evidence type="ECO:0000313" key="2">
    <source>
        <dbReference type="Proteomes" id="UP000184088"/>
    </source>
</evidence>
<name>A0A1M4W8L4_9THEO</name>
<dbReference type="GO" id="GO:1904047">
    <property type="term" value="F:S-adenosyl-L-methionine binding"/>
    <property type="evidence" value="ECO:0007669"/>
    <property type="project" value="TreeGrafter"/>
</dbReference>
<dbReference type="InterPro" id="IPR049539">
    <property type="entry name" value="SPL"/>
</dbReference>
<evidence type="ECO:0000313" key="1">
    <source>
        <dbReference type="EMBL" id="SHE77539.1"/>
    </source>
</evidence>
<dbReference type="GO" id="GO:0003913">
    <property type="term" value="F:DNA photolyase activity"/>
    <property type="evidence" value="ECO:0007669"/>
    <property type="project" value="TreeGrafter"/>
</dbReference>
<dbReference type="PANTHER" id="PTHR37822">
    <property type="entry name" value="SPORE PHOTOPRODUCT LYASE-RELATED"/>
    <property type="match status" value="1"/>
</dbReference>
<keyword evidence="2" id="KW-1185">Reference proteome</keyword>
<reference evidence="1 2" key="1">
    <citation type="submission" date="2016-11" db="EMBL/GenBank/DDBJ databases">
        <authorList>
            <person name="Jaros S."/>
            <person name="Januszkiewicz K."/>
            <person name="Wedrychowicz H."/>
        </authorList>
    </citation>
    <scope>NUCLEOTIDE SEQUENCE [LARGE SCALE GENOMIC DNA]</scope>
    <source>
        <strain evidence="1 2">DSM 17918</strain>
    </source>
</reference>
<accession>A0A1M4W8L4</accession>
<dbReference type="Gene3D" id="3.80.30.30">
    <property type="match status" value="1"/>
</dbReference>
<organism evidence="1 2">
    <name type="scientific">Caldanaerobius fijiensis DSM 17918</name>
    <dbReference type="NCBI Taxonomy" id="1121256"/>
    <lineage>
        <taxon>Bacteria</taxon>
        <taxon>Bacillati</taxon>
        <taxon>Bacillota</taxon>
        <taxon>Clostridia</taxon>
        <taxon>Thermoanaerobacterales</taxon>
        <taxon>Thermoanaerobacteraceae</taxon>
        <taxon>Caldanaerobius</taxon>
    </lineage>
</organism>
<dbReference type="Gene3D" id="3.40.50.12110">
    <property type="match status" value="1"/>
</dbReference>
<protein>
    <submittedName>
        <fullName evidence="1">Spore photoproduct lyase</fullName>
    </submittedName>
</protein>